<evidence type="ECO:0000313" key="2">
    <source>
        <dbReference type="Proteomes" id="UP000606974"/>
    </source>
</evidence>
<sequence>MTPHWFQLTDTLCRFRKHDGRMLSNQIDELWDKKAQCDVDIERLSVKCLAAYCNNMMLQRKRDPLCPESLIRVYYDRGQNILAIESIIDVSGAILEEHLASMWTIVQAKVEDVVRLPARALA</sequence>
<proteinExistence type="predicted"/>
<protein>
    <submittedName>
        <fullName evidence="1">Uncharacterized protein</fullName>
    </submittedName>
</protein>
<dbReference type="EMBL" id="JAACFV010000116">
    <property type="protein sequence ID" value="KAF7505196.1"/>
    <property type="molecule type" value="Genomic_DNA"/>
</dbReference>
<reference evidence="1" key="1">
    <citation type="submission" date="2020-02" db="EMBL/GenBank/DDBJ databases">
        <authorList>
            <person name="Palmer J.M."/>
        </authorList>
    </citation>
    <scope>NUCLEOTIDE SEQUENCE</scope>
    <source>
        <strain evidence="1">EPUS1.4</strain>
        <tissue evidence="1">Thallus</tissue>
    </source>
</reference>
<evidence type="ECO:0000313" key="1">
    <source>
        <dbReference type="EMBL" id="KAF7505196.1"/>
    </source>
</evidence>
<comment type="caution">
    <text evidence="1">The sequence shown here is derived from an EMBL/GenBank/DDBJ whole genome shotgun (WGS) entry which is preliminary data.</text>
</comment>
<gene>
    <name evidence="1" type="ORF">GJ744_001186</name>
</gene>
<dbReference type="AlphaFoldDB" id="A0A8H7E3H4"/>
<keyword evidence="2" id="KW-1185">Reference proteome</keyword>
<accession>A0A8H7E3H4</accession>
<name>A0A8H7E3H4_9EURO</name>
<organism evidence="1 2">
    <name type="scientific">Endocarpon pusillum</name>
    <dbReference type="NCBI Taxonomy" id="364733"/>
    <lineage>
        <taxon>Eukaryota</taxon>
        <taxon>Fungi</taxon>
        <taxon>Dikarya</taxon>
        <taxon>Ascomycota</taxon>
        <taxon>Pezizomycotina</taxon>
        <taxon>Eurotiomycetes</taxon>
        <taxon>Chaetothyriomycetidae</taxon>
        <taxon>Verrucariales</taxon>
        <taxon>Verrucariaceae</taxon>
        <taxon>Endocarpon</taxon>
    </lineage>
</organism>
<dbReference type="Proteomes" id="UP000606974">
    <property type="component" value="Unassembled WGS sequence"/>
</dbReference>